<evidence type="ECO:0000313" key="3">
    <source>
        <dbReference type="RefSeq" id="XP_013778485.1"/>
    </source>
</evidence>
<dbReference type="GeneID" id="106463061"/>
<evidence type="ECO:0000259" key="1">
    <source>
        <dbReference type="Pfam" id="PF17906"/>
    </source>
</evidence>
<reference evidence="3" key="1">
    <citation type="submission" date="2025-08" db="UniProtKB">
        <authorList>
            <consortium name="RefSeq"/>
        </authorList>
    </citation>
    <scope>IDENTIFICATION</scope>
    <source>
        <tissue evidence="3">Muscle</tissue>
    </source>
</reference>
<name>A0ABM1BB66_LIMPO</name>
<dbReference type="InterPro" id="IPR036397">
    <property type="entry name" value="RNaseH_sf"/>
</dbReference>
<dbReference type="Pfam" id="PF17906">
    <property type="entry name" value="HTH_48"/>
    <property type="match status" value="1"/>
</dbReference>
<protein>
    <submittedName>
        <fullName evidence="3">Histone-lysine N-methyltransferase SETMAR-like</fullName>
    </submittedName>
</protein>
<dbReference type="Gene3D" id="1.10.10.10">
    <property type="entry name" value="Winged helix-like DNA-binding domain superfamily/Winged helix DNA-binding domain"/>
    <property type="match status" value="1"/>
</dbReference>
<dbReference type="Pfam" id="PF01359">
    <property type="entry name" value="Transposase_1"/>
    <property type="match status" value="1"/>
</dbReference>
<proteinExistence type="predicted"/>
<evidence type="ECO:0000313" key="2">
    <source>
        <dbReference type="Proteomes" id="UP000694941"/>
    </source>
</evidence>
<dbReference type="Gene3D" id="3.30.420.10">
    <property type="entry name" value="Ribonuclease H-like superfamily/Ribonuclease H"/>
    <property type="match status" value="1"/>
</dbReference>
<dbReference type="Gene3D" id="1.10.10.1450">
    <property type="match status" value="1"/>
</dbReference>
<dbReference type="PANTHER" id="PTHR46060:SF2">
    <property type="entry name" value="HISTONE-LYSINE N-METHYLTRANSFERASE SETMAR"/>
    <property type="match status" value="1"/>
</dbReference>
<feature type="domain" description="Mos1 transposase HTH" evidence="1">
    <location>
        <begin position="5"/>
        <end position="54"/>
    </location>
</feature>
<sequence length="222" mass="25731">MEVSKEHLRHIMLYEFKKGNSPAGATRNIHSAYGEECLNEKTCRRWFAKFRSGNFTLEDEDRTGRPVEFDDMLLVPSLDENSAVSVKELAMKLGSNHTTVHRHLQQLGKVPKLGKWVPHELSEVNRKSRVEICSSLHFRDLISPFLDRFVTGDEKWWFSNGEKAQPQPKMELHAKKVLLSIWWDCKGIIHFELLPTNATINAQVYCQQLERLNAALKKKDLF</sequence>
<organism evidence="2 3">
    <name type="scientific">Limulus polyphemus</name>
    <name type="common">Atlantic horseshoe crab</name>
    <dbReference type="NCBI Taxonomy" id="6850"/>
    <lineage>
        <taxon>Eukaryota</taxon>
        <taxon>Metazoa</taxon>
        <taxon>Ecdysozoa</taxon>
        <taxon>Arthropoda</taxon>
        <taxon>Chelicerata</taxon>
        <taxon>Merostomata</taxon>
        <taxon>Xiphosura</taxon>
        <taxon>Limulidae</taxon>
        <taxon>Limulus</taxon>
    </lineage>
</organism>
<dbReference type="InterPro" id="IPR001888">
    <property type="entry name" value="Transposase_1"/>
</dbReference>
<dbReference type="InterPro" id="IPR052709">
    <property type="entry name" value="Transposase-MT_Hybrid"/>
</dbReference>
<dbReference type="RefSeq" id="XP_013778485.1">
    <property type="nucleotide sequence ID" value="XM_013923031.1"/>
</dbReference>
<dbReference type="Proteomes" id="UP000694941">
    <property type="component" value="Unplaced"/>
</dbReference>
<accession>A0ABM1BB66</accession>
<dbReference type="InterPro" id="IPR041426">
    <property type="entry name" value="Mos1_HTH"/>
</dbReference>
<gene>
    <name evidence="3" type="primary">LOC106463061</name>
</gene>
<dbReference type="InterPro" id="IPR036388">
    <property type="entry name" value="WH-like_DNA-bd_sf"/>
</dbReference>
<dbReference type="PANTHER" id="PTHR46060">
    <property type="entry name" value="MARINER MOS1 TRANSPOSASE-LIKE PROTEIN"/>
    <property type="match status" value="1"/>
</dbReference>
<keyword evidence="2" id="KW-1185">Reference proteome</keyword>